<proteinExistence type="predicted"/>
<dbReference type="InterPro" id="IPR053090">
    <property type="entry name" value="Centromere_KNL-2_homolog"/>
</dbReference>
<dbReference type="PANTHER" id="PTHR35311:SF1">
    <property type="entry name" value="PROTEIN EMBRYO DEFECTIVE 1674"/>
    <property type="match status" value="1"/>
</dbReference>
<dbReference type="AlphaFoldDB" id="A0A5N6PQL3"/>
<gene>
    <name evidence="1" type="ORF">E3N88_06662</name>
</gene>
<protein>
    <submittedName>
        <fullName evidence="1">Uncharacterized protein</fullName>
    </submittedName>
</protein>
<reference evidence="1 2" key="1">
    <citation type="submission" date="2019-05" db="EMBL/GenBank/DDBJ databases">
        <title>Mikania micrantha, genome provides insights into the molecular mechanism of rapid growth.</title>
        <authorList>
            <person name="Liu B."/>
        </authorList>
    </citation>
    <scope>NUCLEOTIDE SEQUENCE [LARGE SCALE GENOMIC DNA]</scope>
    <source>
        <strain evidence="1">NLD-2019</strain>
        <tissue evidence="1">Leaf</tissue>
    </source>
</reference>
<dbReference type="EMBL" id="SZYD01000003">
    <property type="protein sequence ID" value="KAD6795766.1"/>
    <property type="molecule type" value="Genomic_DNA"/>
</dbReference>
<accession>A0A5N6PQL3</accession>
<evidence type="ECO:0000313" key="1">
    <source>
        <dbReference type="EMBL" id="KAD6795766.1"/>
    </source>
</evidence>
<keyword evidence="2" id="KW-1185">Reference proteome</keyword>
<dbReference type="PANTHER" id="PTHR35311">
    <property type="entry name" value="KINETOCHORE-ASSOCIATED PROTEIN KNL-2 HOMOLOG"/>
    <property type="match status" value="1"/>
</dbReference>
<organism evidence="1 2">
    <name type="scientific">Mikania micrantha</name>
    <name type="common">bitter vine</name>
    <dbReference type="NCBI Taxonomy" id="192012"/>
    <lineage>
        <taxon>Eukaryota</taxon>
        <taxon>Viridiplantae</taxon>
        <taxon>Streptophyta</taxon>
        <taxon>Embryophyta</taxon>
        <taxon>Tracheophyta</taxon>
        <taxon>Spermatophyta</taxon>
        <taxon>Magnoliopsida</taxon>
        <taxon>eudicotyledons</taxon>
        <taxon>Gunneridae</taxon>
        <taxon>Pentapetalae</taxon>
        <taxon>asterids</taxon>
        <taxon>campanulids</taxon>
        <taxon>Asterales</taxon>
        <taxon>Asteraceae</taxon>
        <taxon>Asteroideae</taxon>
        <taxon>Heliantheae alliance</taxon>
        <taxon>Eupatorieae</taxon>
        <taxon>Mikania</taxon>
    </lineage>
</organism>
<name>A0A5N6PQL3_9ASTR</name>
<comment type="caution">
    <text evidence="1">The sequence shown here is derived from an EMBL/GenBank/DDBJ whole genome shotgun (WGS) entry which is preliminary data.</text>
</comment>
<evidence type="ECO:0000313" key="2">
    <source>
        <dbReference type="Proteomes" id="UP000326396"/>
    </source>
</evidence>
<sequence>MVIFIAKSRIVIATLVMGVQEHKIDPERSVTPGLEGDPSLETSVIVSNTVDSSTGSKHFGVSSWRMTTRSMKMMDNSKHGFFLVNDISNLDKRTPKDSEILSGSENLRKSERRNVVSKLSGGCGKGSSKTASCSKEDTVLRMKLRRKQFDKNVDVVTPKDGKGISSKGKNKADDDLRDDIFITRQNMKGCRNEKKSRADIPQEKVVSEEQYESANILSLESFIGKKSRSGRIVLPPLEYWRNQKVVYDEDGQMCGVQEPK</sequence>
<dbReference type="OrthoDB" id="118550at2759"/>
<dbReference type="Proteomes" id="UP000326396">
    <property type="component" value="Linkage Group LG11"/>
</dbReference>